<dbReference type="OrthoDB" id="294052at2759"/>
<keyword evidence="1" id="KW-0072">Autophagy</keyword>
<organism evidence="3 4">
    <name type="scientific">Fistulifera solaris</name>
    <name type="common">Oleaginous diatom</name>
    <dbReference type="NCBI Taxonomy" id="1519565"/>
    <lineage>
        <taxon>Eukaryota</taxon>
        <taxon>Sar</taxon>
        <taxon>Stramenopiles</taxon>
        <taxon>Ochrophyta</taxon>
        <taxon>Bacillariophyta</taxon>
        <taxon>Bacillariophyceae</taxon>
        <taxon>Bacillariophycidae</taxon>
        <taxon>Naviculales</taxon>
        <taxon>Naviculaceae</taxon>
        <taxon>Fistulifera</taxon>
    </lineage>
</organism>
<protein>
    <recommendedName>
        <fullName evidence="2">FPL domain-containing protein</fullName>
    </recommendedName>
</protein>
<dbReference type="GO" id="GO:0005770">
    <property type="term" value="C:late endosome"/>
    <property type="evidence" value="ECO:0007669"/>
    <property type="project" value="TreeGrafter"/>
</dbReference>
<accession>A0A1Z5JUV9</accession>
<dbReference type="EMBL" id="BDSP01000123">
    <property type="protein sequence ID" value="GAX17820.1"/>
    <property type="molecule type" value="Genomic_DNA"/>
</dbReference>
<evidence type="ECO:0000313" key="3">
    <source>
        <dbReference type="EMBL" id="GAX17820.1"/>
    </source>
</evidence>
<proteinExistence type="predicted"/>
<sequence>MSQQHENVVEEFKFVWNRLRANLSTEDSKKVLTMTPQRKSRWFGRQQETTPPPTALYVTLTQMETIVEDLRRLAELVVMGENAVTAGEKQKPVEKNQDIPKDEEEELDLTTMLQYHAQLFDLFIEEHVLSYMVDLVLGTLFSSSATAKLLPPLPVATQAIQSISILIQNVSQVTSLYLLLSSDTINRLSQELPLDDYLAAERYLQLQHLDSSLTFASPALTDFATHFVTLLKSLAMRVTPETLQFFVQYPAEDRPALQFPLYDRALEFCAAHHDSFVRTTALNICLNVLRLTTVDEPAHETSDPPALPVGVLHTSYLPFSDRLLIAQYACLPRRVEPLIAPIFTKLAERWNALEEHLREIPPESSDSHAKASLVKHQVKVDRWLSQWRNQADQLHDELLFLQDVFQVGLTSLNEQLIEMMLATFVYPLQLQPLLLYCKCVESPDNTNECDIPSALWAPAQAALFTIAACFHFLEHPALLKLLWVAFFHPLSPDSTSVPTIRAQLQVESVNEAGRPCLRMDSPLTVNLNSRETYPFGSRFTNAELPDVSAEEACVFVLAPALQQVLAFRGDDLALLAKTKPNPYRQAWLTCLQPSTSQFSMTLRHLAIGTLNAAVQALPVSLVSSILLGTDLQQFHDDMPIDERDLDSTAAHIDDRGLGSSNVYQSRHALTKTRGVGTDHMGVVVSRLATSVVYQSPGQQQIYDATAAHALIYLVYTNPQALKLAAQSIDSVWRHAAHASCRSAALLRDCPTLRGAPSIQDPRYDDKLATALMDMVVYGTGDFPQFQPGLADFLMQSTSEPYPSCTLAVWSCGTFPDLIEQIGKQFRKAAFKNDEQKLLEEKRTNLLYIWQLDAFASLLRDLSATQGVALRSVSQLTSLVRLDDGTFANKDFSSIQRKRQAFATLSPKALDTLFCEDAVTVLPEIGSTIDIVGALAVPCVCEAPPKSALPIAEGVSWLSLYLVPQDSSLLFVQQDMKLLMACPLERVWIVGDPEKPADDSSARKLLLQYTWIDTSPPPLFLFDNAVPKPEIVEQYFSKMQLNTSTCIVWFENQTIADSAMSLLIRAIFMARSTRGERIQRFFSP</sequence>
<dbReference type="Pfam" id="PF09758">
    <property type="entry name" value="FPL"/>
    <property type="match status" value="1"/>
</dbReference>
<dbReference type="GO" id="GO:0005794">
    <property type="term" value="C:Golgi apparatus"/>
    <property type="evidence" value="ECO:0007669"/>
    <property type="project" value="TreeGrafter"/>
</dbReference>
<feature type="domain" description="FPL" evidence="2">
    <location>
        <begin position="115"/>
        <end position="289"/>
    </location>
</feature>
<gene>
    <name evidence="3" type="ORF">FisN_18Hh020</name>
</gene>
<keyword evidence="4" id="KW-1185">Reference proteome</keyword>
<dbReference type="GO" id="GO:0016197">
    <property type="term" value="P:endosomal transport"/>
    <property type="evidence" value="ECO:0007669"/>
    <property type="project" value="TreeGrafter"/>
</dbReference>
<dbReference type="PANTHER" id="PTHR21481:SF0">
    <property type="entry name" value="PROTEIN CLEC16A"/>
    <property type="match status" value="1"/>
</dbReference>
<dbReference type="InParanoid" id="A0A1Z5JUV9"/>
<dbReference type="GO" id="GO:0007034">
    <property type="term" value="P:vacuolar transport"/>
    <property type="evidence" value="ECO:0007669"/>
    <property type="project" value="TreeGrafter"/>
</dbReference>
<reference evidence="3 4" key="1">
    <citation type="journal article" date="2015" name="Plant Cell">
        <title>Oil accumulation by the oleaginous diatom Fistulifera solaris as revealed by the genome and transcriptome.</title>
        <authorList>
            <person name="Tanaka T."/>
            <person name="Maeda Y."/>
            <person name="Veluchamy A."/>
            <person name="Tanaka M."/>
            <person name="Abida H."/>
            <person name="Marechal E."/>
            <person name="Bowler C."/>
            <person name="Muto M."/>
            <person name="Sunaga Y."/>
            <person name="Tanaka M."/>
            <person name="Yoshino T."/>
            <person name="Taniguchi T."/>
            <person name="Fukuda Y."/>
            <person name="Nemoto M."/>
            <person name="Matsumoto M."/>
            <person name="Wong P.S."/>
            <person name="Aburatani S."/>
            <person name="Fujibuchi W."/>
        </authorList>
    </citation>
    <scope>NUCLEOTIDE SEQUENCE [LARGE SCALE GENOMIC DNA]</scope>
    <source>
        <strain evidence="3 4">JPCC DA0580</strain>
    </source>
</reference>
<dbReference type="Proteomes" id="UP000198406">
    <property type="component" value="Unassembled WGS sequence"/>
</dbReference>
<dbReference type="GO" id="GO:0006914">
    <property type="term" value="P:autophagy"/>
    <property type="evidence" value="ECO:0007669"/>
    <property type="project" value="UniProtKB-KW"/>
</dbReference>
<dbReference type="InterPro" id="IPR039272">
    <property type="entry name" value="CLEC16A/TT9"/>
</dbReference>
<dbReference type="GO" id="GO:1901096">
    <property type="term" value="P:regulation of autophagosome maturation"/>
    <property type="evidence" value="ECO:0007669"/>
    <property type="project" value="TreeGrafter"/>
</dbReference>
<evidence type="ECO:0000259" key="2">
    <source>
        <dbReference type="Pfam" id="PF09758"/>
    </source>
</evidence>
<comment type="caution">
    <text evidence="3">The sequence shown here is derived from an EMBL/GenBank/DDBJ whole genome shotgun (WGS) entry which is preliminary data.</text>
</comment>
<dbReference type="AlphaFoldDB" id="A0A1Z5JUV9"/>
<evidence type="ECO:0000256" key="1">
    <source>
        <dbReference type="ARBA" id="ARBA00023006"/>
    </source>
</evidence>
<dbReference type="InterPro" id="IPR019155">
    <property type="entry name" value="CLEC16A/TT9_N"/>
</dbReference>
<dbReference type="PANTHER" id="PTHR21481">
    <property type="entry name" value="PROTEIN CLEC16A"/>
    <property type="match status" value="1"/>
</dbReference>
<name>A0A1Z5JUV9_FISSO</name>
<evidence type="ECO:0000313" key="4">
    <source>
        <dbReference type="Proteomes" id="UP000198406"/>
    </source>
</evidence>